<protein>
    <submittedName>
        <fullName evidence="1">Uncharacterized protein</fullName>
    </submittedName>
</protein>
<proteinExistence type="predicted"/>
<dbReference type="EMBL" id="JBBMFT010000002">
    <property type="protein sequence ID" value="MEQ2455769.1"/>
    <property type="molecule type" value="Genomic_DNA"/>
</dbReference>
<evidence type="ECO:0000313" key="1">
    <source>
        <dbReference type="EMBL" id="MEQ2455769.1"/>
    </source>
</evidence>
<keyword evidence="2" id="KW-1185">Reference proteome</keyword>
<sequence length="60" mass="6404">MTGGSAKVSNTRSKAGDRVTVTLRPDTGIELECIEAFTEDGDTVKLTRWTSTLSASLPTM</sequence>
<reference evidence="1 2" key="1">
    <citation type="submission" date="2024-03" db="EMBL/GenBank/DDBJ databases">
        <title>Human intestinal bacterial collection.</title>
        <authorList>
            <person name="Pauvert C."/>
            <person name="Hitch T.C.A."/>
            <person name="Clavel T."/>
        </authorList>
    </citation>
    <scope>NUCLEOTIDE SEQUENCE [LARGE SCALE GENOMIC DNA]</scope>
    <source>
        <strain evidence="1 2">CLA-AP-H34</strain>
    </source>
</reference>
<dbReference type="Proteomes" id="UP001440599">
    <property type="component" value="Unassembled WGS sequence"/>
</dbReference>
<accession>A0ABV1ENT3</accession>
<dbReference type="RefSeq" id="WP_349139371.1">
    <property type="nucleotide sequence ID" value="NZ_JBBMFT010000002.1"/>
</dbReference>
<evidence type="ECO:0000313" key="2">
    <source>
        <dbReference type="Proteomes" id="UP001440599"/>
    </source>
</evidence>
<comment type="caution">
    <text evidence="1">The sequence shown here is derived from an EMBL/GenBank/DDBJ whole genome shotgun (WGS) entry which is preliminary data.</text>
</comment>
<gene>
    <name evidence="1" type="ORF">WMO45_04480</name>
</gene>
<organism evidence="1 2">
    <name type="scientific">Flavonifractor hominis</name>
    <dbReference type="NCBI Taxonomy" id="3133178"/>
    <lineage>
        <taxon>Bacteria</taxon>
        <taxon>Bacillati</taxon>
        <taxon>Bacillota</taxon>
        <taxon>Clostridia</taxon>
        <taxon>Eubacteriales</taxon>
        <taxon>Oscillospiraceae</taxon>
        <taxon>Flavonifractor</taxon>
    </lineage>
</organism>
<name>A0ABV1ENT3_9FIRM</name>